<proteinExistence type="predicted"/>
<dbReference type="AlphaFoldDB" id="A0A6M3LZZ2"/>
<gene>
    <name evidence="1" type="ORF">MM171A01843_0008</name>
    <name evidence="2" type="ORF">MM171B00601_0019</name>
</gene>
<accession>A0A6M3LZZ2</accession>
<evidence type="ECO:0000313" key="2">
    <source>
        <dbReference type="EMBL" id="QJB03616.1"/>
    </source>
</evidence>
<protein>
    <recommendedName>
        <fullName evidence="3">Fibronectin type-III domain-containing protein</fullName>
    </recommendedName>
</protein>
<sequence length="718" mass="79126">MQQVKLLDTKDMLFSLKDVTYSPQSPRMKQPFTVKGKVELFGIPFLAPIWVIARVTYPEKWWEEIIPIIGSPIVGEGEMALGGDFEITFPRGFDREGEFTLGVEVHPGPTYTVDSITLPPFPPVAEGETTFIVAGEVPPEELGFRDFRILSYSKNGGTPVTPPGVLELDLGDRCRVNVGFDHRDGTVVGEFHAAIWQQRAWDPHDEILNSEKAFSVPSSVDWEPYEGYIDIPIISTISLGEYGLYVKIMGITGGDIFTEYLANVIKIVGVPSEEFDFDLTKPTASQTPVEPGTVIDISCPVTSRCTEPVYARVKVIIYEGSLLPGHGTKIKEYDTLFNIGPNESKDIIVHHATIAGTIDRRDVGVEVYVGGTKIKESEWDDIYYVTTDAVEHAGTISQKQLEYNESWAFIPAYNVPQGQRGLIHIRGRNDTASFQTLGIGWTVTDPGGLTVERHENDWASGLVGGGEDREFIGGRFDIAKAGTYRITIGLYMNSSNPVLVDSYDGALCNVAVTGKASPEVDTRSPVNITHNSATLRGRLEDTGYVSNVDVYFQFGKTSSYEMGQTTKYGMNSGDEGEEFEADITGLKPGTTYHYRAAADPVGYGADEIETGYGSDKTFTTEAAVVEGFTLRVVNPPAGAAYWRGVCTNGPYMPSLKPLSYVWEMTEAVPGRILPFSVVAAGPEQNGYWPTIQYDQFDFLLRDGKSYTWDFAAHQMREV</sequence>
<organism evidence="1">
    <name type="scientific">viral metagenome</name>
    <dbReference type="NCBI Taxonomy" id="1070528"/>
    <lineage>
        <taxon>unclassified sequences</taxon>
        <taxon>metagenomes</taxon>
        <taxon>organismal metagenomes</taxon>
    </lineage>
</organism>
<dbReference type="EMBL" id="MT143577">
    <property type="protein sequence ID" value="QJA98401.1"/>
    <property type="molecule type" value="Genomic_DNA"/>
</dbReference>
<evidence type="ECO:0008006" key="3">
    <source>
        <dbReference type="Google" id="ProtNLM"/>
    </source>
</evidence>
<reference evidence="1" key="1">
    <citation type="submission" date="2020-03" db="EMBL/GenBank/DDBJ databases">
        <title>The deep terrestrial virosphere.</title>
        <authorList>
            <person name="Holmfeldt K."/>
            <person name="Nilsson E."/>
            <person name="Simone D."/>
            <person name="Lopez-Fernandez M."/>
            <person name="Wu X."/>
            <person name="de Brujin I."/>
            <person name="Lundin D."/>
            <person name="Andersson A."/>
            <person name="Bertilsson S."/>
            <person name="Dopson M."/>
        </authorList>
    </citation>
    <scope>NUCLEOTIDE SEQUENCE</scope>
    <source>
        <strain evidence="1">MM171A01843</strain>
        <strain evidence="2">MM171B00601</strain>
    </source>
</reference>
<dbReference type="EMBL" id="MT143853">
    <property type="protein sequence ID" value="QJB03616.1"/>
    <property type="molecule type" value="Genomic_DNA"/>
</dbReference>
<evidence type="ECO:0000313" key="1">
    <source>
        <dbReference type="EMBL" id="QJA98401.1"/>
    </source>
</evidence>
<name>A0A6M3LZZ2_9ZZZZ</name>